<keyword evidence="3" id="KW-1185">Reference proteome</keyword>
<feature type="transmembrane region" description="Helical" evidence="1">
    <location>
        <begin position="197"/>
        <end position="216"/>
    </location>
</feature>
<keyword evidence="1" id="KW-1133">Transmembrane helix</keyword>
<name>A0A413R6N9_9FIRM</name>
<gene>
    <name evidence="2" type="ORF">DW944_08505</name>
</gene>
<evidence type="ECO:0000313" key="3">
    <source>
        <dbReference type="Proteomes" id="UP000284779"/>
    </source>
</evidence>
<sequence>MRIINTKFIFKLVLLFFILLFLSPKPVKAGVISEEIITIDDFDLEDSGKILKTQGYDNIDYKYILKKLRDGDLLLVLKEIGRTAYEKTIGDVSLIEKTLVNLLLITIIASFFTNFANVFSKNGISDTGFYICYMVTVAIMVTMFEEFSIIAAQLVKLLLKFVGGMIPAYFLSVAIVGQAAAAGFYQLTLVIIEVCQFVFLKITLPAIKIYMAISLVNNISREDFLSGTTHVIENFINFVNKTMVGIVTGLNIIQGLILPSVDMAKNTTIKKFIGTLPVIGDGADAVTGMLLGSANLIKNCIGTFGIIMIILICFVPYMKLQIYSASIQIFTAIIQPVADRRIIESLNCLCNGIRLLIRVVISSGFLFVISIAIICMTTNVKT</sequence>
<feature type="transmembrane region" description="Helical" evidence="1">
    <location>
        <begin position="166"/>
        <end position="185"/>
    </location>
</feature>
<evidence type="ECO:0008006" key="4">
    <source>
        <dbReference type="Google" id="ProtNLM"/>
    </source>
</evidence>
<protein>
    <recommendedName>
        <fullName evidence="4">Stage III sporulation protein AE</fullName>
    </recommendedName>
</protein>
<accession>A0A413R6N9</accession>
<feature type="transmembrane region" description="Helical" evidence="1">
    <location>
        <begin position="99"/>
        <end position="119"/>
    </location>
</feature>
<proteinExistence type="predicted"/>
<reference evidence="2 3" key="1">
    <citation type="submission" date="2018-08" db="EMBL/GenBank/DDBJ databases">
        <title>A genome reference for cultivated species of the human gut microbiota.</title>
        <authorList>
            <person name="Zou Y."/>
            <person name="Xue W."/>
            <person name="Luo G."/>
        </authorList>
    </citation>
    <scope>NUCLEOTIDE SEQUENCE [LARGE SCALE GENOMIC DNA]</scope>
    <source>
        <strain evidence="2 3">AM44-11BH</strain>
    </source>
</reference>
<organism evidence="2 3">
    <name type="scientific">Eubacterium ventriosum</name>
    <dbReference type="NCBI Taxonomy" id="39496"/>
    <lineage>
        <taxon>Bacteria</taxon>
        <taxon>Bacillati</taxon>
        <taxon>Bacillota</taxon>
        <taxon>Clostridia</taxon>
        <taxon>Eubacteriales</taxon>
        <taxon>Eubacteriaceae</taxon>
        <taxon>Eubacterium</taxon>
    </lineage>
</organism>
<keyword evidence="1" id="KW-0472">Membrane</keyword>
<evidence type="ECO:0000313" key="2">
    <source>
        <dbReference type="EMBL" id="RHA17663.1"/>
    </source>
</evidence>
<dbReference type="InterPro" id="IPR014194">
    <property type="entry name" value="Spore_III_AE"/>
</dbReference>
<evidence type="ECO:0000256" key="1">
    <source>
        <dbReference type="SAM" id="Phobius"/>
    </source>
</evidence>
<dbReference type="AlphaFoldDB" id="A0A413R6N9"/>
<feature type="transmembrane region" description="Helical" evidence="1">
    <location>
        <begin position="296"/>
        <end position="317"/>
    </location>
</feature>
<keyword evidence="1" id="KW-0812">Transmembrane</keyword>
<dbReference type="EMBL" id="QSFD01000008">
    <property type="protein sequence ID" value="RHA17663.1"/>
    <property type="molecule type" value="Genomic_DNA"/>
</dbReference>
<comment type="caution">
    <text evidence="2">The sequence shown here is derived from an EMBL/GenBank/DDBJ whole genome shotgun (WGS) entry which is preliminary data.</text>
</comment>
<feature type="transmembrane region" description="Helical" evidence="1">
    <location>
        <begin position="355"/>
        <end position="380"/>
    </location>
</feature>
<dbReference type="Pfam" id="PF09546">
    <property type="entry name" value="Spore_III_AE"/>
    <property type="match status" value="1"/>
</dbReference>
<dbReference type="Proteomes" id="UP000284779">
    <property type="component" value="Unassembled WGS sequence"/>
</dbReference>
<dbReference type="RefSeq" id="WP_117970927.1">
    <property type="nucleotide sequence ID" value="NZ_CATWJF010000023.1"/>
</dbReference>
<feature type="transmembrane region" description="Helical" evidence="1">
    <location>
        <begin position="131"/>
        <end position="154"/>
    </location>
</feature>